<dbReference type="Proteomes" id="UP000193925">
    <property type="component" value="Chromosome AFERRI"/>
</dbReference>
<sequence length="124" mass="14021">MRSCFCFSNRHGEGRVGRRACRLEHRSLEGKRYAYWWVDGVYTNLRAEEQRITDRSADCEAVASAPTVSPPSGTGAVWMTPELCDSLWTSQAGYSGMIGFTMAGKLVWRDGSVAWKRRCVVHQR</sequence>
<dbReference type="EMBL" id="CCCS020000031">
    <property type="protein sequence ID" value="CDQ09960.1"/>
    <property type="molecule type" value="Genomic_DNA"/>
</dbReference>
<name>A0A060UNE5_9PROT</name>
<evidence type="ECO:0000313" key="2">
    <source>
        <dbReference type="EMBL" id="SMH65711.1"/>
    </source>
</evidence>
<evidence type="ECO:0000313" key="1">
    <source>
        <dbReference type="EMBL" id="CDQ09960.1"/>
    </source>
</evidence>
<protein>
    <submittedName>
        <fullName evidence="1">Uncharacterized protein</fullName>
    </submittedName>
</protein>
<organism evidence="1">
    <name type="scientific">Acidithiobacillus ferrivorans</name>
    <dbReference type="NCBI Taxonomy" id="160808"/>
    <lineage>
        <taxon>Bacteria</taxon>
        <taxon>Pseudomonadati</taxon>
        <taxon>Pseudomonadota</taxon>
        <taxon>Acidithiobacillia</taxon>
        <taxon>Acidithiobacillales</taxon>
        <taxon>Acidithiobacillaceae</taxon>
        <taxon>Acidithiobacillus</taxon>
    </lineage>
</organism>
<dbReference type="AlphaFoldDB" id="A0A060UNE5"/>
<reference evidence="1" key="1">
    <citation type="submission" date="2014-03" db="EMBL/GenBank/DDBJ databases">
        <authorList>
            <person name="Genoscope - CEA"/>
        </authorList>
    </citation>
    <scope>NUCLEOTIDE SEQUENCE [LARGE SCALE GENOMIC DNA]</scope>
    <source>
        <strain evidence="1">CF27</strain>
    </source>
</reference>
<proteinExistence type="predicted"/>
<accession>A0A060UNE5</accession>
<dbReference type="EMBL" id="LT841305">
    <property type="protein sequence ID" value="SMH65711.1"/>
    <property type="molecule type" value="Genomic_DNA"/>
</dbReference>
<reference evidence="1" key="2">
    <citation type="submission" date="2014-07" db="EMBL/GenBank/DDBJ databases">
        <title>Initial genome analysis of the psychrotolerant acidophile Acidithiobacillus ferrivorans CF27: insights into iron and sulfur oxidation pathways and into biofilm formation.</title>
        <authorList>
            <person name="Talla E."/>
            <person name="Hedrich S."/>
            <person name="Mangenot S."/>
            <person name="Ji B."/>
            <person name="Johnson D.B."/>
            <person name="Barbe V."/>
            <person name="Bonnefoy V."/>
        </authorList>
    </citation>
    <scope>NUCLEOTIDE SEQUENCE [LARGE SCALE GENOMIC DNA]</scope>
    <source>
        <strain evidence="1">CF27</strain>
    </source>
</reference>
<keyword evidence="3" id="KW-1185">Reference proteome</keyword>
<reference evidence="2 3" key="3">
    <citation type="submission" date="2017-03" db="EMBL/GenBank/DDBJ databases">
        <authorList>
            <person name="Regsiter A."/>
            <person name="William W."/>
        </authorList>
    </citation>
    <scope>NUCLEOTIDE SEQUENCE [LARGE SCALE GENOMIC DNA]</scope>
    <source>
        <strain evidence="2">PRJEB5721</strain>
    </source>
</reference>
<evidence type="ECO:0000313" key="3">
    <source>
        <dbReference type="Proteomes" id="UP000193925"/>
    </source>
</evidence>
<gene>
    <name evidence="2" type="ORF">AFERRI_20495</name>
    <name evidence="1" type="ORF">AFERRI_370064</name>
</gene>